<sequence length="90" mass="10604">MSIKNTQSLKFNSFKQGKDTKLKTNFDFYETTVKRDNSEVERVILICHKVWIKDKNGVIRQTPQGDYYKANIIDGVLSFDKPLKFENNER</sequence>
<organism evidence="1 2">
    <name type="scientific">Polaribacter marinus</name>
    <dbReference type="NCBI Taxonomy" id="2916838"/>
    <lineage>
        <taxon>Bacteria</taxon>
        <taxon>Pseudomonadati</taxon>
        <taxon>Bacteroidota</taxon>
        <taxon>Flavobacteriia</taxon>
        <taxon>Flavobacteriales</taxon>
        <taxon>Flavobacteriaceae</taxon>
    </lineage>
</organism>
<gene>
    <name evidence="1" type="ORF">MC378_07365</name>
</gene>
<dbReference type="AlphaFoldDB" id="A0A9X1VMR2"/>
<evidence type="ECO:0000313" key="2">
    <source>
        <dbReference type="Proteomes" id="UP001139369"/>
    </source>
</evidence>
<comment type="caution">
    <text evidence="1">The sequence shown here is derived from an EMBL/GenBank/DDBJ whole genome shotgun (WGS) entry which is preliminary data.</text>
</comment>
<reference evidence="1" key="1">
    <citation type="submission" date="2022-02" db="EMBL/GenBank/DDBJ databases">
        <title>Polaribacter sp. MSW13, isolated from seawater.</title>
        <authorList>
            <person name="Kristyanto S."/>
            <person name="Jung J."/>
            <person name="Jeon C.O."/>
        </authorList>
    </citation>
    <scope>NUCLEOTIDE SEQUENCE</scope>
    <source>
        <strain evidence="1">MSW13</strain>
    </source>
</reference>
<dbReference type="Proteomes" id="UP001139369">
    <property type="component" value="Unassembled WGS sequence"/>
</dbReference>
<keyword evidence="2" id="KW-1185">Reference proteome</keyword>
<protein>
    <submittedName>
        <fullName evidence="1">Uncharacterized protein</fullName>
    </submittedName>
</protein>
<accession>A0A9X1VMR2</accession>
<proteinExistence type="predicted"/>
<evidence type="ECO:0000313" key="1">
    <source>
        <dbReference type="EMBL" id="MCI2228981.1"/>
    </source>
</evidence>
<dbReference type="EMBL" id="JAKQYM010000004">
    <property type="protein sequence ID" value="MCI2228981.1"/>
    <property type="molecule type" value="Genomic_DNA"/>
</dbReference>
<name>A0A9X1VMR2_9FLAO</name>
<dbReference type="RefSeq" id="WP_242178109.1">
    <property type="nucleotide sequence ID" value="NZ_JAKQYM010000004.1"/>
</dbReference>